<dbReference type="InterPro" id="IPR027417">
    <property type="entry name" value="P-loop_NTPase"/>
</dbReference>
<protein>
    <recommendedName>
        <fullName evidence="2">pPIWI-RE three-gene island domain-containing protein</fullName>
    </recommendedName>
</protein>
<dbReference type="OrthoDB" id="973800at2"/>
<evidence type="ECO:0000256" key="1">
    <source>
        <dbReference type="SAM" id="Coils"/>
    </source>
</evidence>
<proteinExistence type="predicted"/>
<dbReference type="AlphaFoldDB" id="A0A1G9TKJ6"/>
<gene>
    <name evidence="3" type="ORF">SAMN05216544_0391</name>
</gene>
<sequence>MKSILNTKKLIAAFPSFGDEKTTKKEANDFLRFEMSLMIAKKIYPEVEASEAYKLFTAYEVIGNKLVNYDKYLLQQARLCLSASKSKKYWQEKLSEYEKEKYSKIRLFDIKDDKIIKKDLTGIIYADREKDYLDYILTYKKTSFVATAKSKKREAIKLSLKELEKNAEEMGEKIWDDYFIKVLRDNKILDNKSHEVNYININELVNIVGMVGAGKSTLLKIIVYTLNKMDKKIVIVTDTVPSVIKLYEEFKNLGCDVSPLIGKSNRLGHLDKLVGKRAQFLNDDLAAYLTGDCIIDANDSSSENAVSYGNEPCNRLFKKRGENNLCPHYDICPTTLMEREVLTRNIVITTEAGLSMTRIMEYNDLYLKYVVENVDLVFFDESDRTQKSLDNIFIPETSFDAYITSVKDKMYWAWSNLSELTYNEYLNIETNLNSLTTNFRAYITDVVRNYCNSAHLKSLQRSVSAFILLEELHEKGNEKITDKSYKEMRKLIYYNQSVTSELFSIMNLVNSYNNRRVFYERLEAWISINEPMASNLTKKTIALIIVLIAFDNYMREISYMYYDMEDKSQMDSELVAFFKNRMLRQQGYLPSSPLGNLFGITQKDNGDIILYRQYAYGRALMTELPYLRVNEEGEYTGPHVVLLSGSSYAKGSYSYHVNVDVSYIIEASHEIREYISKAEFTELGISDRISGSALDERITKLQELTKKIYDVILDEAKKEGKVLLVVNSYEQAKKLAIYLQELLDKDKQDIGVAALVSNSDTSDNIEFNSIKRDEVSSFSSAEEKILIAPTLAIERGHNIVDENGHAAISSVFFMIRPMPVPGSIEDKAAKVNGYISELAYENVYSNIFEKNTAIRYEATKFWAILNDSEKMRLDNITDIRIKKDIVATIFILIVQIFGRMCRITDTSKPAPRVYFVDGAFRKREDRKEGFDLLNEIYDYLEDMINDPENGAVAKTLYGPFFESYKKGIKRSE</sequence>
<evidence type="ECO:0000259" key="2">
    <source>
        <dbReference type="Pfam" id="PF18155"/>
    </source>
</evidence>
<dbReference type="EMBL" id="FNHZ01000001">
    <property type="protein sequence ID" value="SDM48200.1"/>
    <property type="molecule type" value="Genomic_DNA"/>
</dbReference>
<dbReference type="RefSeq" id="WP_074520679.1">
    <property type="nucleotide sequence ID" value="NZ_FNHZ01000001.1"/>
</dbReference>
<dbReference type="Gene3D" id="3.40.50.300">
    <property type="entry name" value="P-loop containing nucleotide triphosphate hydrolases"/>
    <property type="match status" value="2"/>
</dbReference>
<dbReference type="InterPro" id="IPR055254">
    <property type="entry name" value="pPIWI_RE_Z"/>
</dbReference>
<reference evidence="4" key="1">
    <citation type="submission" date="2016-10" db="EMBL/GenBank/DDBJ databases">
        <authorList>
            <person name="Varghese N."/>
            <person name="Submissions S."/>
        </authorList>
    </citation>
    <scope>NUCLEOTIDE SEQUENCE [LARGE SCALE GENOMIC DNA]</scope>
    <source>
        <strain evidence="4">M83</strain>
    </source>
</reference>
<name>A0A1G9TKJ6_9FIRM</name>
<feature type="domain" description="pPIWI-RE three-gene island" evidence="2">
    <location>
        <begin position="25"/>
        <end position="137"/>
    </location>
</feature>
<organism evidence="3 4">
    <name type="scientific">Lachnospira pectinoschiza</name>
    <dbReference type="NCBI Taxonomy" id="28052"/>
    <lineage>
        <taxon>Bacteria</taxon>
        <taxon>Bacillati</taxon>
        <taxon>Bacillota</taxon>
        <taxon>Clostridia</taxon>
        <taxon>Lachnospirales</taxon>
        <taxon>Lachnospiraceae</taxon>
        <taxon>Lachnospira</taxon>
    </lineage>
</organism>
<dbReference type="Pfam" id="PF18155">
    <property type="entry name" value="pPIWI_RE_Z"/>
    <property type="match status" value="1"/>
</dbReference>
<dbReference type="SUPFAM" id="SSF52540">
    <property type="entry name" value="P-loop containing nucleoside triphosphate hydrolases"/>
    <property type="match status" value="2"/>
</dbReference>
<keyword evidence="1" id="KW-0175">Coiled coil</keyword>
<dbReference type="Proteomes" id="UP000187651">
    <property type="component" value="Unassembled WGS sequence"/>
</dbReference>
<evidence type="ECO:0000313" key="3">
    <source>
        <dbReference type="EMBL" id="SDM48200.1"/>
    </source>
</evidence>
<keyword evidence="4" id="KW-1185">Reference proteome</keyword>
<feature type="coiled-coil region" evidence="1">
    <location>
        <begin position="146"/>
        <end position="173"/>
    </location>
</feature>
<accession>A0A1G9TKJ6</accession>
<evidence type="ECO:0000313" key="4">
    <source>
        <dbReference type="Proteomes" id="UP000187651"/>
    </source>
</evidence>